<keyword evidence="3" id="KW-1090">Inhibition of host innate immune response by virus</keyword>
<reference evidence="9 10" key="1">
    <citation type="journal article" date="2013" name="PLoS Genet.">
        <title>Expanding the Marine Virosphere Using Metagenomics.</title>
        <authorList>
            <person name="Mizuno C.M."/>
            <person name="Rodriguez-Valera F."/>
            <person name="Kimes N.E."/>
            <person name="Ghai R."/>
        </authorList>
    </citation>
    <scope>NUCLEOTIDE SEQUENCE [LARGE SCALE GENOMIC DNA]</scope>
    <source>
        <strain evidence="9">UvMED-CGR-C97-MedDCM-OCT-S42-C7</strain>
    </source>
</reference>
<sequence length="477" mass="54368">MKVLSLFDGMSCGQIALKKLGAKVDTYYASEIDKYAMKVAKENFPNIVHLGDVTTINAKDMDIDLLIGGSPCQGFSKSGNRLNFEDPRSKLFFEFVRILKECKPKYFLLENVVMNKESRDIISEYLGVEPIEINSNLVSAQSRRRLYWTNIPNVTVPEDKGIVIKDILEDNGIADIVINQGKQLQKADIKKSHCLMARDYKGFGNQGMTGIRLKDNPIVSKDGLNHVGNEIEIVKVRKHKVPIKKLQYCLRWYKKASGHYISEIAEHIGVPKTLAEHWFRTDKSFSIPEPEHWFALKKFFRMDEDWLDKYITEFEYREGVFEQSARVYHVDGKAPTLTSTLASKQKVYIPLDKVESKNGLILKGHAELNGHDVLKRVYDKDGKSPTLNTCGGGNREPKISLGDKQWRKLTPLECERLQTVPDNYTSSVSNTQRYKMLGNGWTVDVIAHLFKNITTKGVTYERNYKQVSSEVVSQSSK</sequence>
<organism evidence="9 10">
    <name type="scientific">uncultured phage_MedDCM-OCT-S42-C7</name>
    <dbReference type="NCBI Taxonomy" id="2741073"/>
    <lineage>
        <taxon>Viruses</taxon>
        <taxon>Duplodnaviria</taxon>
        <taxon>Heunggongvirae</taxon>
        <taxon>Uroviricota</taxon>
        <taxon>Caudoviricetes</taxon>
        <taxon>Autographivirales</taxon>
        <taxon>Sieqvirus</taxon>
        <taxon>Sieqvirus S42C7</taxon>
    </lineage>
</organism>
<evidence type="ECO:0000256" key="5">
    <source>
        <dbReference type="ARBA" id="ARBA00022691"/>
    </source>
</evidence>
<evidence type="ECO:0000313" key="10">
    <source>
        <dbReference type="Proteomes" id="UP000505269"/>
    </source>
</evidence>
<dbReference type="RefSeq" id="YP_009777679.1">
    <property type="nucleotide sequence ID" value="NC_047701.1"/>
</dbReference>
<dbReference type="REBASE" id="75737">
    <property type="entry name" value="M.Uph13541ORFAP"/>
</dbReference>
<dbReference type="Proteomes" id="UP000505269">
    <property type="component" value="Segment"/>
</dbReference>
<dbReference type="PANTHER" id="PTHR23068">
    <property type="entry name" value="DNA CYTOSINE-5- -METHYLTRANSFERASE 3-RELATED"/>
    <property type="match status" value="1"/>
</dbReference>
<dbReference type="InterPro" id="IPR018117">
    <property type="entry name" value="C5_DNA_meth_AS"/>
</dbReference>
<dbReference type="Gene3D" id="3.40.50.150">
    <property type="entry name" value="Vaccinia Virus protein VP39"/>
    <property type="match status" value="1"/>
</dbReference>
<evidence type="ECO:0000256" key="8">
    <source>
        <dbReference type="PROSITE-ProRule" id="PRU01016"/>
    </source>
</evidence>
<dbReference type="GO" id="GO:0099018">
    <property type="term" value="P:symbiont-mediated evasion of host restriction-modification system"/>
    <property type="evidence" value="ECO:0007669"/>
    <property type="project" value="UniProtKB-KW"/>
</dbReference>
<evidence type="ECO:0000256" key="3">
    <source>
        <dbReference type="ARBA" id="ARBA00022632"/>
    </source>
</evidence>
<keyword evidence="4 8" id="KW-0808">Transferase</keyword>
<evidence type="ECO:0000256" key="4">
    <source>
        <dbReference type="ARBA" id="ARBA00022679"/>
    </source>
</evidence>
<evidence type="ECO:0000256" key="1">
    <source>
        <dbReference type="ARBA" id="ARBA00011975"/>
    </source>
</evidence>
<dbReference type="GO" id="GO:0032259">
    <property type="term" value="P:methylation"/>
    <property type="evidence" value="ECO:0007669"/>
    <property type="project" value="UniProtKB-KW"/>
</dbReference>
<dbReference type="InterPro" id="IPR050390">
    <property type="entry name" value="C5-Methyltransferase"/>
</dbReference>
<dbReference type="InterPro" id="IPR001525">
    <property type="entry name" value="C5_MeTfrase"/>
</dbReference>
<dbReference type="GO" id="GO:0003886">
    <property type="term" value="F:DNA (cytosine-5-)-methyltransferase activity"/>
    <property type="evidence" value="ECO:0007669"/>
    <property type="project" value="UniProtKB-EC"/>
</dbReference>
<dbReference type="PROSITE" id="PS00094">
    <property type="entry name" value="C5_MTASE_1"/>
    <property type="match status" value="1"/>
</dbReference>
<dbReference type="KEGG" id="vg:55412384"/>
<name>A0A6S4PCQ4_9CAUD</name>
<protein>
    <recommendedName>
        <fullName evidence="1">DNA (cytosine-5-)-methyltransferase</fullName>
        <ecNumber evidence="1">2.1.1.37</ecNumber>
    </recommendedName>
</protein>
<dbReference type="GeneID" id="55412384"/>
<keyword evidence="6" id="KW-0899">Viral immunoevasion</keyword>
<dbReference type="EC" id="2.1.1.37" evidence="1"/>
<keyword evidence="2 8" id="KW-0489">Methyltransferase</keyword>
<keyword evidence="5 8" id="KW-0949">S-adenosyl-L-methionine</keyword>
<evidence type="ECO:0000313" key="9">
    <source>
        <dbReference type="EMBL" id="BAQ94137.1"/>
    </source>
</evidence>
<evidence type="ECO:0000256" key="2">
    <source>
        <dbReference type="ARBA" id="ARBA00022603"/>
    </source>
</evidence>
<evidence type="ECO:0000256" key="6">
    <source>
        <dbReference type="ARBA" id="ARBA00023280"/>
    </source>
</evidence>
<dbReference type="GO" id="GO:0052170">
    <property type="term" value="P:symbiont-mediated suppression of host innate immune response"/>
    <property type="evidence" value="ECO:0007669"/>
    <property type="project" value="UniProtKB-KW"/>
</dbReference>
<dbReference type="NCBIfam" id="TIGR00675">
    <property type="entry name" value="dcm"/>
    <property type="match status" value="1"/>
</dbReference>
<evidence type="ECO:0000256" key="7">
    <source>
        <dbReference type="ARBA" id="ARBA00033479"/>
    </source>
</evidence>
<dbReference type="Pfam" id="PF00145">
    <property type="entry name" value="DNA_methylase"/>
    <property type="match status" value="2"/>
</dbReference>
<dbReference type="Gene3D" id="3.90.120.10">
    <property type="entry name" value="DNA Methylase, subunit A, domain 2"/>
    <property type="match status" value="1"/>
</dbReference>
<proteinExistence type="inferred from homology"/>
<dbReference type="EMBL" id="AP013541">
    <property type="protein sequence ID" value="BAQ94137.1"/>
    <property type="molecule type" value="Genomic_DNA"/>
</dbReference>
<dbReference type="PANTHER" id="PTHR23068:SF25">
    <property type="entry name" value="DNA (CYTOSINE-5)-METHYLTRANSFERASE DRM2"/>
    <property type="match status" value="1"/>
</dbReference>
<accession>A0A6S4PCQ4</accession>
<comment type="similarity">
    <text evidence="8">Belongs to the class I-like SAM-binding methyltransferase superfamily. C5-methyltransferase family.</text>
</comment>
<dbReference type="SUPFAM" id="SSF53335">
    <property type="entry name" value="S-adenosyl-L-methionine-dependent methyltransferases"/>
    <property type="match status" value="1"/>
</dbReference>
<keyword evidence="3" id="KW-0945">Host-virus interaction</keyword>
<feature type="active site" evidence="8">
    <location>
        <position position="72"/>
    </location>
</feature>
<keyword evidence="10" id="KW-1185">Reference proteome</keyword>
<dbReference type="InterPro" id="IPR029063">
    <property type="entry name" value="SAM-dependent_MTases_sf"/>
</dbReference>
<dbReference type="PROSITE" id="PS51679">
    <property type="entry name" value="SAM_MT_C5"/>
    <property type="match status" value="1"/>
</dbReference>
<keyword evidence="7" id="KW-1258">Restriction-modification system evasion by virus</keyword>